<proteinExistence type="predicted"/>
<dbReference type="AlphaFoldDB" id="A0A1V4H8Q6"/>
<comment type="caution">
    <text evidence="1">The sequence shown here is derived from an EMBL/GenBank/DDBJ whole genome shotgun (WGS) entry which is preliminary data.</text>
</comment>
<keyword evidence="2" id="KW-1185">Reference proteome</keyword>
<protein>
    <submittedName>
        <fullName evidence="1">Uncharacterized protein</fullName>
    </submittedName>
</protein>
<reference evidence="2" key="1">
    <citation type="submission" date="2016-07" db="EMBL/GenBank/DDBJ databases">
        <authorList>
            <person name="Florea S."/>
            <person name="Webb J.S."/>
            <person name="Jaromczyk J."/>
            <person name="Schardl C.L."/>
        </authorList>
    </citation>
    <scope>NUCLEOTIDE SEQUENCE [LARGE SCALE GENOMIC DNA]</scope>
    <source>
        <strain evidence="2">CY1</strain>
    </source>
</reference>
<gene>
    <name evidence="1" type="ORF">BC351_09900</name>
</gene>
<dbReference type="STRING" id="1469647.BC351_09900"/>
<evidence type="ECO:0000313" key="1">
    <source>
        <dbReference type="EMBL" id="OPH47506.1"/>
    </source>
</evidence>
<name>A0A1V4H8Q6_9BACL</name>
<organism evidence="1 2">
    <name type="scientific">Paenibacillus ferrarius</name>
    <dbReference type="NCBI Taxonomy" id="1469647"/>
    <lineage>
        <taxon>Bacteria</taxon>
        <taxon>Bacillati</taxon>
        <taxon>Bacillota</taxon>
        <taxon>Bacilli</taxon>
        <taxon>Bacillales</taxon>
        <taxon>Paenibacillaceae</taxon>
        <taxon>Paenibacillus</taxon>
    </lineage>
</organism>
<dbReference type="EMBL" id="MBTG01000056">
    <property type="protein sequence ID" value="OPH47506.1"/>
    <property type="molecule type" value="Genomic_DNA"/>
</dbReference>
<evidence type="ECO:0000313" key="2">
    <source>
        <dbReference type="Proteomes" id="UP000190626"/>
    </source>
</evidence>
<accession>A0A1V4H8Q6</accession>
<sequence length="71" mass="8092">MREPVFPDWNIESARKEAASFEWMDGIHAFKIGISCCCSKWAIIYATFLGRTPFIGCATYIWKRGVLSWGA</sequence>
<dbReference type="Proteomes" id="UP000190626">
    <property type="component" value="Unassembled WGS sequence"/>
</dbReference>